<organism evidence="4 5">
    <name type="scientific">Halorubrum pallidum</name>
    <dbReference type="NCBI Taxonomy" id="1526114"/>
    <lineage>
        <taxon>Archaea</taxon>
        <taxon>Methanobacteriati</taxon>
        <taxon>Methanobacteriota</taxon>
        <taxon>Stenosarchaea group</taxon>
        <taxon>Halobacteria</taxon>
        <taxon>Halobacteriales</taxon>
        <taxon>Haloferacaceae</taxon>
        <taxon>Halorubrum</taxon>
    </lineage>
</organism>
<feature type="domain" description="Cell division protein A N-terminal" evidence="3">
    <location>
        <begin position="13"/>
        <end position="138"/>
    </location>
</feature>
<dbReference type="InterPro" id="IPR055563">
    <property type="entry name" value="CdpA_N"/>
</dbReference>
<keyword evidence="2" id="KW-0472">Membrane</keyword>
<feature type="coiled-coil region" evidence="1">
    <location>
        <begin position="160"/>
        <end position="194"/>
    </location>
</feature>
<evidence type="ECO:0000313" key="5">
    <source>
        <dbReference type="Proteomes" id="UP001596274"/>
    </source>
</evidence>
<evidence type="ECO:0000256" key="1">
    <source>
        <dbReference type="SAM" id="Coils"/>
    </source>
</evidence>
<evidence type="ECO:0000259" key="3">
    <source>
        <dbReference type="Pfam" id="PF23600"/>
    </source>
</evidence>
<dbReference type="Pfam" id="PF23600">
    <property type="entry name" value="CdpA_N"/>
    <property type="match status" value="1"/>
</dbReference>
<accession>A0ABD5T1A6</accession>
<keyword evidence="5" id="KW-1185">Reference proteome</keyword>
<dbReference type="EMBL" id="JBHSWT010000316">
    <property type="protein sequence ID" value="MFC6771256.1"/>
    <property type="molecule type" value="Genomic_DNA"/>
</dbReference>
<keyword evidence="2" id="KW-1133">Transmembrane helix</keyword>
<feature type="non-terminal residue" evidence="4">
    <location>
        <position position="195"/>
    </location>
</feature>
<evidence type="ECO:0000256" key="2">
    <source>
        <dbReference type="SAM" id="Phobius"/>
    </source>
</evidence>
<feature type="transmembrane region" description="Helical" evidence="2">
    <location>
        <begin position="61"/>
        <end position="81"/>
    </location>
</feature>
<proteinExistence type="predicted"/>
<keyword evidence="2" id="KW-0812">Transmembrane</keyword>
<name>A0ABD5T1A6_9EURY</name>
<gene>
    <name evidence="4" type="ORF">ACFQDD_06955</name>
</gene>
<reference evidence="4 5" key="1">
    <citation type="journal article" date="2019" name="Int. J. Syst. Evol. Microbiol.">
        <title>The Global Catalogue of Microorganisms (GCM) 10K type strain sequencing project: providing services to taxonomists for standard genome sequencing and annotation.</title>
        <authorList>
            <consortium name="The Broad Institute Genomics Platform"/>
            <consortium name="The Broad Institute Genome Sequencing Center for Infectious Disease"/>
            <person name="Wu L."/>
            <person name="Ma J."/>
        </authorList>
    </citation>
    <scope>NUCLEOTIDE SEQUENCE [LARGE SCALE GENOMIC DNA]</scope>
    <source>
        <strain evidence="4 5">PJ61</strain>
    </source>
</reference>
<feature type="transmembrane region" description="Helical" evidence="2">
    <location>
        <begin position="120"/>
        <end position="142"/>
    </location>
</feature>
<dbReference type="Proteomes" id="UP001596274">
    <property type="component" value="Unassembled WGS sequence"/>
</dbReference>
<keyword evidence="1" id="KW-0175">Coiled coil</keyword>
<sequence length="195" mass="20880">MADDSQAESGGGLYERRIGTPRTTDEVNGYWLFGFGVLLGLAGVVVFLFTDSETTTRGIGYALAALAPPFIMLGAVIRFPLRRVGTSLGYLGTAVSVAGVVWFVNIFPDGWFTASGDPTVIALYGIGLLLIGLAGTVVPLLSDPVYEDYERMQTETTATAAERDETVAELEATREELEAARTELDATRDELSDAE</sequence>
<protein>
    <recommendedName>
        <fullName evidence="3">Cell division protein A N-terminal domain-containing protein</fullName>
    </recommendedName>
</protein>
<feature type="transmembrane region" description="Helical" evidence="2">
    <location>
        <begin position="88"/>
        <end position="108"/>
    </location>
</feature>
<comment type="caution">
    <text evidence="4">The sequence shown here is derived from an EMBL/GenBank/DDBJ whole genome shotgun (WGS) entry which is preliminary data.</text>
</comment>
<feature type="transmembrane region" description="Helical" evidence="2">
    <location>
        <begin position="30"/>
        <end position="49"/>
    </location>
</feature>
<dbReference type="AlphaFoldDB" id="A0ABD5T1A6"/>
<evidence type="ECO:0000313" key="4">
    <source>
        <dbReference type="EMBL" id="MFC6771256.1"/>
    </source>
</evidence>